<keyword evidence="1" id="KW-0472">Membrane</keyword>
<accession>A0ABT9ZFT2</accession>
<keyword evidence="1" id="KW-0812">Transmembrane</keyword>
<evidence type="ECO:0008006" key="4">
    <source>
        <dbReference type="Google" id="ProtNLM"/>
    </source>
</evidence>
<evidence type="ECO:0000256" key="1">
    <source>
        <dbReference type="SAM" id="Phobius"/>
    </source>
</evidence>
<keyword evidence="3" id="KW-1185">Reference proteome</keyword>
<dbReference type="RefSeq" id="WP_307341577.1">
    <property type="nucleotide sequence ID" value="NZ_JAUSUD010000010.1"/>
</dbReference>
<sequence>MLNEEQAREELTDILNGREYKAYEEKPNTIFEQWWEDLKAWFNEFLNNIFPDIEITKDHSGSVLFFVVVVTIVLLLLLVTLLVRKRNRNRAIHKNMPLQSIDELKWTYEMHLAEANKLEATNKYKKATRHMFLALLLYFHEKEWLIARIWKTNWEYYDELKQVKGNWAQQFYELALLFDEATYGEKVVKEQEYRTYKKNVLKLIQDGQDLEKNKQ</sequence>
<feature type="transmembrane region" description="Helical" evidence="1">
    <location>
        <begin position="63"/>
        <end position="83"/>
    </location>
</feature>
<organism evidence="2 3">
    <name type="scientific">Metabacillus malikii</name>
    <dbReference type="NCBI Taxonomy" id="1504265"/>
    <lineage>
        <taxon>Bacteria</taxon>
        <taxon>Bacillati</taxon>
        <taxon>Bacillota</taxon>
        <taxon>Bacilli</taxon>
        <taxon>Bacillales</taxon>
        <taxon>Bacillaceae</taxon>
        <taxon>Metabacillus</taxon>
    </lineage>
</organism>
<evidence type="ECO:0000313" key="2">
    <source>
        <dbReference type="EMBL" id="MDQ0231144.1"/>
    </source>
</evidence>
<reference evidence="2 3" key="1">
    <citation type="submission" date="2023-07" db="EMBL/GenBank/DDBJ databases">
        <title>Genomic Encyclopedia of Type Strains, Phase IV (KMG-IV): sequencing the most valuable type-strain genomes for metagenomic binning, comparative biology and taxonomic classification.</title>
        <authorList>
            <person name="Goeker M."/>
        </authorList>
    </citation>
    <scope>NUCLEOTIDE SEQUENCE [LARGE SCALE GENOMIC DNA]</scope>
    <source>
        <strain evidence="2 3">DSM 29005</strain>
    </source>
</reference>
<dbReference type="Proteomes" id="UP001234495">
    <property type="component" value="Unassembled WGS sequence"/>
</dbReference>
<gene>
    <name evidence="2" type="ORF">J2S19_002406</name>
</gene>
<name>A0ABT9ZFT2_9BACI</name>
<dbReference type="EMBL" id="JAUSUD010000010">
    <property type="protein sequence ID" value="MDQ0231144.1"/>
    <property type="molecule type" value="Genomic_DNA"/>
</dbReference>
<comment type="caution">
    <text evidence="2">The sequence shown here is derived from an EMBL/GenBank/DDBJ whole genome shotgun (WGS) entry which is preliminary data.</text>
</comment>
<evidence type="ECO:0000313" key="3">
    <source>
        <dbReference type="Proteomes" id="UP001234495"/>
    </source>
</evidence>
<protein>
    <recommendedName>
        <fullName evidence="4">DUF4129 domain-containing protein</fullName>
    </recommendedName>
</protein>
<keyword evidence="1" id="KW-1133">Transmembrane helix</keyword>
<proteinExistence type="predicted"/>